<dbReference type="SMART" id="SM00829">
    <property type="entry name" value="PKS_ER"/>
    <property type="match status" value="1"/>
</dbReference>
<dbReference type="PANTHER" id="PTHR43677:SF4">
    <property type="entry name" value="QUINONE OXIDOREDUCTASE-LIKE PROTEIN 2"/>
    <property type="match status" value="1"/>
</dbReference>
<accession>A0AAD5RH40</accession>
<dbReference type="GO" id="GO:0005739">
    <property type="term" value="C:mitochondrion"/>
    <property type="evidence" value="ECO:0007669"/>
    <property type="project" value="TreeGrafter"/>
</dbReference>
<dbReference type="EMBL" id="JAKWBI020000580">
    <property type="protein sequence ID" value="KAJ2893663.1"/>
    <property type="molecule type" value="Genomic_DNA"/>
</dbReference>
<keyword evidence="3" id="KW-1185">Reference proteome</keyword>
<evidence type="ECO:0000259" key="1">
    <source>
        <dbReference type="SMART" id="SM00829"/>
    </source>
</evidence>
<reference evidence="2" key="1">
    <citation type="submission" date="2022-07" db="EMBL/GenBank/DDBJ databases">
        <title>Draft genome sequence of Zalerion maritima ATCC 34329, a (micro)plastics degrading marine fungus.</title>
        <authorList>
            <person name="Paco A."/>
            <person name="Goncalves M.F.M."/>
            <person name="Rocha-Santos T.A.P."/>
            <person name="Alves A."/>
        </authorList>
    </citation>
    <scope>NUCLEOTIDE SEQUENCE</scope>
    <source>
        <strain evidence="2">ATCC 34329</strain>
    </source>
</reference>
<dbReference type="PANTHER" id="PTHR43677">
    <property type="entry name" value="SHORT-CHAIN DEHYDROGENASE/REDUCTASE"/>
    <property type="match status" value="1"/>
</dbReference>
<dbReference type="SUPFAM" id="SSF50129">
    <property type="entry name" value="GroES-like"/>
    <property type="match status" value="1"/>
</dbReference>
<dbReference type="AlphaFoldDB" id="A0AAD5RH40"/>
<dbReference type="InterPro" id="IPR002364">
    <property type="entry name" value="Quin_OxRdtase/zeta-crystal_CS"/>
</dbReference>
<sequence length="336" mass="35950">MRGIQVSEYVKGPRDLTVTTLPDPVPEADDYLIAVHACATNFFDILQIQGKYQHQPPFPWVSGMEFAGIVLSTPSGNPNQKFPVGSRVFGANQGAYATKVCAKESALLPVPEGWSFEAAAGLFVTAPTSYGALVVRANVKKGDWVLIHAAAGGVGLSAVQIAKAFGATVIATAGSERKLEVAKSFGADYTIDYRDPKWPEQVKKLTPKGRGVDIVYDPVGMVDKSTKCIAWNGRILVVGFAAGAIEKLAMNKVLLKNISIVGIHWGMYAKAEPKTVGTVWKGIGDLIKEGKFKGTLFTDKQFVGLESIPDALEALGSRGTWGKVVVKVLQEGQSKL</sequence>
<dbReference type="PROSITE" id="PS01162">
    <property type="entry name" value="QOR_ZETA_CRYSTAL"/>
    <property type="match status" value="1"/>
</dbReference>
<proteinExistence type="predicted"/>
<protein>
    <submittedName>
        <fullName evidence="2">NAD(P)-binding protein</fullName>
    </submittedName>
</protein>
<name>A0AAD5RH40_9PEZI</name>
<feature type="domain" description="Enoyl reductase (ER)" evidence="1">
    <location>
        <begin position="12"/>
        <end position="326"/>
    </location>
</feature>
<dbReference type="GO" id="GO:0016491">
    <property type="term" value="F:oxidoreductase activity"/>
    <property type="evidence" value="ECO:0007669"/>
    <property type="project" value="InterPro"/>
</dbReference>
<dbReference type="GO" id="GO:0008270">
    <property type="term" value="F:zinc ion binding"/>
    <property type="evidence" value="ECO:0007669"/>
    <property type="project" value="InterPro"/>
</dbReference>
<comment type="caution">
    <text evidence="2">The sequence shown here is derived from an EMBL/GenBank/DDBJ whole genome shotgun (WGS) entry which is preliminary data.</text>
</comment>
<dbReference type="InterPro" id="IPR013154">
    <property type="entry name" value="ADH-like_N"/>
</dbReference>
<gene>
    <name evidence="2" type="ORF">MKZ38_008389</name>
</gene>
<dbReference type="Proteomes" id="UP001201980">
    <property type="component" value="Unassembled WGS sequence"/>
</dbReference>
<dbReference type="SUPFAM" id="SSF51735">
    <property type="entry name" value="NAD(P)-binding Rossmann-fold domains"/>
    <property type="match status" value="1"/>
</dbReference>
<dbReference type="InterPro" id="IPR020843">
    <property type="entry name" value="ER"/>
</dbReference>
<dbReference type="InterPro" id="IPR013149">
    <property type="entry name" value="ADH-like_C"/>
</dbReference>
<dbReference type="Pfam" id="PF00107">
    <property type="entry name" value="ADH_zinc_N"/>
    <property type="match status" value="1"/>
</dbReference>
<dbReference type="Gene3D" id="3.90.180.10">
    <property type="entry name" value="Medium-chain alcohol dehydrogenases, catalytic domain"/>
    <property type="match status" value="1"/>
</dbReference>
<evidence type="ECO:0000313" key="3">
    <source>
        <dbReference type="Proteomes" id="UP001201980"/>
    </source>
</evidence>
<dbReference type="InterPro" id="IPR011032">
    <property type="entry name" value="GroES-like_sf"/>
</dbReference>
<dbReference type="Gene3D" id="3.40.50.720">
    <property type="entry name" value="NAD(P)-binding Rossmann-like Domain"/>
    <property type="match status" value="1"/>
</dbReference>
<dbReference type="InterPro" id="IPR036291">
    <property type="entry name" value="NAD(P)-bd_dom_sf"/>
</dbReference>
<dbReference type="InterPro" id="IPR051397">
    <property type="entry name" value="Zn-ADH-like_protein"/>
</dbReference>
<dbReference type="CDD" id="cd08241">
    <property type="entry name" value="QOR1"/>
    <property type="match status" value="1"/>
</dbReference>
<organism evidence="2 3">
    <name type="scientific">Zalerion maritima</name>
    <dbReference type="NCBI Taxonomy" id="339359"/>
    <lineage>
        <taxon>Eukaryota</taxon>
        <taxon>Fungi</taxon>
        <taxon>Dikarya</taxon>
        <taxon>Ascomycota</taxon>
        <taxon>Pezizomycotina</taxon>
        <taxon>Sordariomycetes</taxon>
        <taxon>Lulworthiomycetidae</taxon>
        <taxon>Lulworthiales</taxon>
        <taxon>Lulworthiaceae</taxon>
        <taxon>Zalerion</taxon>
    </lineage>
</organism>
<dbReference type="Pfam" id="PF08240">
    <property type="entry name" value="ADH_N"/>
    <property type="match status" value="1"/>
</dbReference>
<evidence type="ECO:0000313" key="2">
    <source>
        <dbReference type="EMBL" id="KAJ2893663.1"/>
    </source>
</evidence>